<dbReference type="InterPro" id="IPR008979">
    <property type="entry name" value="Galactose-bd-like_sf"/>
</dbReference>
<feature type="compositionally biased region" description="Low complexity" evidence="2">
    <location>
        <begin position="852"/>
        <end position="874"/>
    </location>
</feature>
<protein>
    <recommendedName>
        <fullName evidence="4">CBM-cenC domain-containing protein</fullName>
    </recommendedName>
</protein>
<dbReference type="EMBL" id="JADCTT010000013">
    <property type="protein sequence ID" value="KAF9745333.1"/>
    <property type="molecule type" value="Genomic_DNA"/>
</dbReference>
<evidence type="ECO:0000256" key="1">
    <source>
        <dbReference type="ARBA" id="ARBA00022801"/>
    </source>
</evidence>
<organism evidence="5 6">
    <name type="scientific">Bionectria ochroleuca</name>
    <name type="common">Gliocladium roseum</name>
    <dbReference type="NCBI Taxonomy" id="29856"/>
    <lineage>
        <taxon>Eukaryota</taxon>
        <taxon>Fungi</taxon>
        <taxon>Dikarya</taxon>
        <taxon>Ascomycota</taxon>
        <taxon>Pezizomycotina</taxon>
        <taxon>Sordariomycetes</taxon>
        <taxon>Hypocreomycetidae</taxon>
        <taxon>Hypocreales</taxon>
        <taxon>Bionectriaceae</taxon>
        <taxon>Clonostachys</taxon>
    </lineage>
</organism>
<reference evidence="5" key="1">
    <citation type="submission" date="2020-10" db="EMBL/GenBank/DDBJ databases">
        <title>High-Quality Genome Resource of Clonostachys rosea strain S41 by Oxford Nanopore Long-Read Sequencing.</title>
        <authorList>
            <person name="Wang H."/>
        </authorList>
    </citation>
    <scope>NUCLEOTIDE SEQUENCE</scope>
    <source>
        <strain evidence="5">S41</strain>
    </source>
</reference>
<evidence type="ECO:0000313" key="5">
    <source>
        <dbReference type="EMBL" id="KAF9745333.1"/>
    </source>
</evidence>
<comment type="caution">
    <text evidence="5">The sequence shown here is derived from an EMBL/GenBank/DDBJ whole genome shotgun (WGS) entry which is preliminary data.</text>
</comment>
<keyword evidence="3" id="KW-0732">Signal</keyword>
<feature type="region of interest" description="Disordered" evidence="2">
    <location>
        <begin position="1082"/>
        <end position="1175"/>
    </location>
</feature>
<sequence>MRSAPLFNGLLAAAALAVPAAAANDNPIVTCTQPNLFSNPSFENSAITPWATSPSGGSRLSSSKSTAGSYVLNLPVTSSSTTTYTVTQSVTLVKDTEYAISIDRYIGVKAGNTKTCSFYMYQGTTSNKFASISNQAFTSSGAGNAFSTWTGTFTATASGSQTIGLYLSCSGSSTSDGTFAYLDNASISTTASCCQQNAFTNPSFESGLTGWSFTDGPNRASSSAQHSDGLLSLADPLTDGKITAKQAITGLSTSSTYDVEFDYQVDIDDSNGGTAYRYCSVTLNQATSSTGTTYTLASVSSTIFTKSSNQGWKNLKVTGFTPKASSIYISATITCTSGSATGKMYMDDFKLFLSATCPAPSTTSSLSTVASTTSVASTSSAASSTVASTTPADSSTAASSTAASSTPADSSTASSSTAASSTDVSSTAASSTPASTDVSSTTAASTTAASSTDVSSTPGSSTAAASSTAASSTDVSSTAASSTPAAVSSSAPSACQTNGFSNPSFETGLDGWSFTQGSANQISWDHTDGASSVAFSGTEVVEFSQTVSGLTTREHTISIDYRVNGATAPDTIQRTCQLSVSDESHVISTGPSTVYTSTQNTEWKTFQATWTPTDDSTDVTFLLSCTSTGSSPYAYIAFDNAKILVDAACPSTTVASTTPASTTDVSSTAASSTAASSTPASSTDVSSTAASSTDVSSTAASSTPASTDVSSTAAASITDVSSTPASTDVSSTAAASSTDVSSTPAASTTDVSSTPASNDISSTAVASSTDVSSTPASTDVSSTAAASSTDVSSTPVASSTDASSTPASSTGASSTDVSSTPASSDVSSTAAASSTDASSTPSATGVLSTDVSSTPASSDISSTAVVSSTDVSSTPGASSTDVSSTLVASTTDAGSSAAITPSATSDITTPSATPSGSQYIDNADFAAGLAYYTTSGNVSWVGDDGYNGNGAAQLSTRGNDDDNTEASPVQKRDNPITSISGTVHNLVAGSPYTISFHYLVLAASPDDSCRVRAYFNGDNFANTDRFPLTTTSSTQWSQLSGTIVPSSTSGSLTISINCNAAGFASILLDNISVSAGAVSSTTPVSSAATPSATPSATDSASITPVSSATPVSDVSSTTPTTFATLTTPVSSSTIPASTTASSTSADVTPAPTPSRRPCKSRKLQRRALLASQNQF</sequence>
<evidence type="ECO:0000256" key="3">
    <source>
        <dbReference type="SAM" id="SignalP"/>
    </source>
</evidence>
<evidence type="ECO:0000313" key="6">
    <source>
        <dbReference type="Proteomes" id="UP000616885"/>
    </source>
</evidence>
<feature type="region of interest" description="Disordered" evidence="2">
    <location>
        <begin position="951"/>
        <end position="975"/>
    </location>
</feature>
<dbReference type="Proteomes" id="UP000616885">
    <property type="component" value="Unassembled WGS sequence"/>
</dbReference>
<dbReference type="InterPro" id="IPR003305">
    <property type="entry name" value="CenC_carb-bd"/>
</dbReference>
<dbReference type="Pfam" id="PF02018">
    <property type="entry name" value="CBM_4_9"/>
    <property type="match status" value="1"/>
</dbReference>
<feature type="signal peptide" evidence="3">
    <location>
        <begin position="1"/>
        <end position="22"/>
    </location>
</feature>
<dbReference type="Gene3D" id="2.60.120.260">
    <property type="entry name" value="Galactose-binding domain-like"/>
    <property type="match status" value="4"/>
</dbReference>
<feature type="chain" id="PRO_5034804896" description="CBM-cenC domain-containing protein" evidence="3">
    <location>
        <begin position="23"/>
        <end position="1175"/>
    </location>
</feature>
<feature type="compositionally biased region" description="Low complexity" evidence="2">
    <location>
        <begin position="1082"/>
        <end position="1149"/>
    </location>
</feature>
<dbReference type="AlphaFoldDB" id="A0A8H7N201"/>
<feature type="compositionally biased region" description="Low complexity" evidence="2">
    <location>
        <begin position="654"/>
        <end position="844"/>
    </location>
</feature>
<feature type="compositionally biased region" description="Polar residues" evidence="2">
    <location>
        <begin position="875"/>
        <end position="916"/>
    </location>
</feature>
<dbReference type="SUPFAM" id="SSF49785">
    <property type="entry name" value="Galactose-binding domain-like"/>
    <property type="match status" value="2"/>
</dbReference>
<name>A0A8H7N201_BIOOC</name>
<accession>A0A8H7N201</accession>
<evidence type="ECO:0000256" key="2">
    <source>
        <dbReference type="SAM" id="MobiDB-lite"/>
    </source>
</evidence>
<gene>
    <name evidence="5" type="ORF">IM811_004955</name>
</gene>
<proteinExistence type="predicted"/>
<feature type="region of interest" description="Disordered" evidence="2">
    <location>
        <begin position="382"/>
        <end position="472"/>
    </location>
</feature>
<feature type="domain" description="CBM-cenC" evidence="4">
    <location>
        <begin position="498"/>
        <end position="621"/>
    </location>
</feature>
<keyword evidence="1" id="KW-0378">Hydrolase</keyword>
<evidence type="ECO:0000259" key="4">
    <source>
        <dbReference type="Pfam" id="PF02018"/>
    </source>
</evidence>
<feature type="region of interest" description="Disordered" evidence="2">
    <location>
        <begin position="654"/>
        <end position="916"/>
    </location>
</feature>
<feature type="compositionally biased region" description="Basic residues" evidence="2">
    <location>
        <begin position="1156"/>
        <end position="1165"/>
    </location>
</feature>
<dbReference type="GO" id="GO:0016798">
    <property type="term" value="F:hydrolase activity, acting on glycosyl bonds"/>
    <property type="evidence" value="ECO:0007669"/>
    <property type="project" value="InterPro"/>
</dbReference>